<dbReference type="GO" id="GO:0016539">
    <property type="term" value="P:intein-mediated protein splicing"/>
    <property type="evidence" value="ECO:0007669"/>
    <property type="project" value="InterPro"/>
</dbReference>
<organism evidence="2 3">
    <name type="scientific">Pontibaca salina</name>
    <dbReference type="NCBI Taxonomy" id="2795731"/>
    <lineage>
        <taxon>Bacteria</taxon>
        <taxon>Pseudomonadati</taxon>
        <taxon>Pseudomonadota</taxon>
        <taxon>Alphaproteobacteria</taxon>
        <taxon>Rhodobacterales</taxon>
        <taxon>Roseobacteraceae</taxon>
        <taxon>Pontibaca</taxon>
    </lineage>
</organism>
<comment type="caution">
    <text evidence="2">The sequence shown here is derived from an EMBL/GenBank/DDBJ whole genome shotgun (WGS) entry which is preliminary data.</text>
</comment>
<protein>
    <submittedName>
        <fullName evidence="2">Hint domain-containing protein</fullName>
    </submittedName>
</protein>
<dbReference type="PROSITE" id="PS50817">
    <property type="entry name" value="INTEIN_N_TER"/>
    <property type="match status" value="1"/>
</dbReference>
<dbReference type="InterPro" id="IPR028992">
    <property type="entry name" value="Hedgehog/Intein_dom"/>
</dbReference>
<evidence type="ECO:0000313" key="2">
    <source>
        <dbReference type="EMBL" id="MBI6630636.1"/>
    </source>
</evidence>
<evidence type="ECO:0000259" key="1">
    <source>
        <dbReference type="Pfam" id="PF13403"/>
    </source>
</evidence>
<dbReference type="InterPro" id="IPR006141">
    <property type="entry name" value="Intein_N"/>
</dbReference>
<keyword evidence="3" id="KW-1185">Reference proteome</keyword>
<proteinExistence type="predicted"/>
<dbReference type="InterPro" id="IPR036844">
    <property type="entry name" value="Hint_dom_sf"/>
</dbReference>
<dbReference type="Pfam" id="PF13403">
    <property type="entry name" value="Hint_2"/>
    <property type="match status" value="1"/>
</dbReference>
<reference evidence="2" key="1">
    <citation type="submission" date="2020-12" db="EMBL/GenBank/DDBJ databases">
        <title>Pontibaca salina gen. nov., sp. nov., isolated from marine sediment.</title>
        <authorList>
            <person name="Bo J."/>
            <person name="Wang S."/>
            <person name="Song X."/>
            <person name="Du Z."/>
        </authorList>
    </citation>
    <scope>NUCLEOTIDE SEQUENCE</scope>
    <source>
        <strain evidence="2">S1109L</strain>
    </source>
</reference>
<sequence length="288" mass="31162">MAATDQFTIDGRSNLKLDTKFLQGPGSAYRNGELHLTSPGTPLLGETVNVKIPMTQAEFDMFLSEPSAYLGGGTFTFPGNLVPCFAAGTLILTARGEAAVETLRVGDLVMTRDHGPQPIRWIGARRLDAATLAAQPKLRPIRIRAGALGDNIPASDLLVSPQHRVLVRSKIARRIFATDEVLVAAKQLLAIDGVETAQDIETVEYFHILFDRHQVVVSNGAETESLYTGPEALKSLGHAARAEIFALFPELASRDHVPLAARSLAPGKQARKLAQRHAANQQILVQHL</sequence>
<dbReference type="AlphaFoldDB" id="A0A934HTN3"/>
<gene>
    <name evidence="2" type="ORF">JAO82_12185</name>
</gene>
<name>A0A934HTN3_9RHOB</name>
<dbReference type="EMBL" id="JAEIJD010000011">
    <property type="protein sequence ID" value="MBI6630636.1"/>
    <property type="molecule type" value="Genomic_DNA"/>
</dbReference>
<dbReference type="Gene3D" id="2.170.16.10">
    <property type="entry name" value="Hedgehog/Intein (Hint) domain"/>
    <property type="match status" value="1"/>
</dbReference>
<dbReference type="Proteomes" id="UP000613255">
    <property type="component" value="Unassembled WGS sequence"/>
</dbReference>
<feature type="domain" description="Hedgehog/Intein (Hint)" evidence="1">
    <location>
        <begin position="83"/>
        <end position="229"/>
    </location>
</feature>
<accession>A0A934HTN3</accession>
<evidence type="ECO:0000313" key="3">
    <source>
        <dbReference type="Proteomes" id="UP000613255"/>
    </source>
</evidence>
<dbReference type="SUPFAM" id="SSF51294">
    <property type="entry name" value="Hedgehog/intein (Hint) domain"/>
    <property type="match status" value="1"/>
</dbReference>